<dbReference type="PRINTS" id="PR00081">
    <property type="entry name" value="GDHRDH"/>
</dbReference>
<name>A0AAE3M7B8_9BACT</name>
<dbReference type="InterPro" id="IPR002347">
    <property type="entry name" value="SDR_fam"/>
</dbReference>
<evidence type="ECO:0000256" key="2">
    <source>
        <dbReference type="ARBA" id="ARBA00023002"/>
    </source>
</evidence>
<dbReference type="PRINTS" id="PR00080">
    <property type="entry name" value="SDRFAMILY"/>
</dbReference>
<dbReference type="Gene3D" id="3.40.50.720">
    <property type="entry name" value="NAD(P)-binding Rossmann-like Domain"/>
    <property type="match status" value="1"/>
</dbReference>
<keyword evidence="2" id="KW-0560">Oxidoreductase</keyword>
<comment type="similarity">
    <text evidence="1 3">Belongs to the short-chain dehydrogenases/reductases (SDR) family.</text>
</comment>
<evidence type="ECO:0000256" key="3">
    <source>
        <dbReference type="RuleBase" id="RU000363"/>
    </source>
</evidence>
<dbReference type="AlphaFoldDB" id="A0AAE3M7B8"/>
<comment type="caution">
    <text evidence="4">The sequence shown here is derived from an EMBL/GenBank/DDBJ whole genome shotgun (WGS) entry which is preliminary data.</text>
</comment>
<gene>
    <name evidence="4" type="ORF">OM075_16815</name>
</gene>
<dbReference type="GO" id="GO:0016491">
    <property type="term" value="F:oxidoreductase activity"/>
    <property type="evidence" value="ECO:0007669"/>
    <property type="project" value="UniProtKB-KW"/>
</dbReference>
<dbReference type="EMBL" id="JAPDPJ010000045">
    <property type="protein sequence ID" value="MCW3788139.1"/>
    <property type="molecule type" value="Genomic_DNA"/>
</dbReference>
<sequence length="266" mass="29337">MNILITGATSGIGKAIAEYLSGKGHQVVGFGRRVEDELNKSAISWIKMDVTNQLSVDDAIDKAVDFAGNIDVLIQCAGRGAIGPIETFKPEDIDEVMQLNVYGIQRVNSAVLPIMRKQGNGRLIFISSLAAEAGLPYNGIYSASKAALDVMTESLCMEVKQFGIEACVLQPGDFKTDVAYNKKQSIVDANSPYKEQFDRISKTTVENVENAGDPIRVAQKVEKILSKKHLKPKYRIGAPIELIMPKVKNILPSRWFQKLMLVYFKL</sequence>
<organism evidence="4 5">
    <name type="scientific">Plebeiibacterium sediminum</name>
    <dbReference type="NCBI Taxonomy" id="2992112"/>
    <lineage>
        <taxon>Bacteria</taxon>
        <taxon>Pseudomonadati</taxon>
        <taxon>Bacteroidota</taxon>
        <taxon>Bacteroidia</taxon>
        <taxon>Marinilabiliales</taxon>
        <taxon>Marinilabiliaceae</taxon>
        <taxon>Plebeiibacterium</taxon>
    </lineage>
</organism>
<dbReference type="InterPro" id="IPR020904">
    <property type="entry name" value="Sc_DH/Rdtase_CS"/>
</dbReference>
<dbReference type="RefSeq" id="WP_301191700.1">
    <property type="nucleotide sequence ID" value="NZ_JAPDPJ010000045.1"/>
</dbReference>
<dbReference type="CDD" id="cd05374">
    <property type="entry name" value="17beta-HSD-like_SDR_c"/>
    <property type="match status" value="1"/>
</dbReference>
<dbReference type="PANTHER" id="PTHR43976:SF16">
    <property type="entry name" value="SHORT-CHAIN DEHYDROGENASE_REDUCTASE FAMILY PROTEIN"/>
    <property type="match status" value="1"/>
</dbReference>
<accession>A0AAE3M7B8</accession>
<keyword evidence="5" id="KW-1185">Reference proteome</keyword>
<protein>
    <submittedName>
        <fullName evidence="4">SDR family oxidoreductase</fullName>
    </submittedName>
</protein>
<proteinExistence type="inferred from homology"/>
<evidence type="ECO:0000256" key="1">
    <source>
        <dbReference type="ARBA" id="ARBA00006484"/>
    </source>
</evidence>
<evidence type="ECO:0000313" key="5">
    <source>
        <dbReference type="Proteomes" id="UP001209229"/>
    </source>
</evidence>
<dbReference type="PANTHER" id="PTHR43976">
    <property type="entry name" value="SHORT CHAIN DEHYDROGENASE"/>
    <property type="match status" value="1"/>
</dbReference>
<reference evidence="4" key="1">
    <citation type="submission" date="2022-10" db="EMBL/GenBank/DDBJ databases">
        <authorList>
            <person name="Yu W.X."/>
        </authorList>
    </citation>
    <scope>NUCLEOTIDE SEQUENCE</scope>
    <source>
        <strain evidence="4">AAT</strain>
    </source>
</reference>
<evidence type="ECO:0000313" key="4">
    <source>
        <dbReference type="EMBL" id="MCW3788139.1"/>
    </source>
</evidence>
<dbReference type="PROSITE" id="PS00061">
    <property type="entry name" value="ADH_SHORT"/>
    <property type="match status" value="1"/>
</dbReference>
<dbReference type="InterPro" id="IPR051911">
    <property type="entry name" value="SDR_oxidoreductase"/>
</dbReference>
<dbReference type="SUPFAM" id="SSF51735">
    <property type="entry name" value="NAD(P)-binding Rossmann-fold domains"/>
    <property type="match status" value="1"/>
</dbReference>
<dbReference type="Pfam" id="PF00106">
    <property type="entry name" value="adh_short"/>
    <property type="match status" value="1"/>
</dbReference>
<dbReference type="InterPro" id="IPR036291">
    <property type="entry name" value="NAD(P)-bd_dom_sf"/>
</dbReference>
<dbReference type="Proteomes" id="UP001209229">
    <property type="component" value="Unassembled WGS sequence"/>
</dbReference>